<reference evidence="1 2" key="1">
    <citation type="journal article" date="2023" name="bioRxiv">
        <title>Conserved and derived expression patterns and positive selection on dental genes reveal complex evolutionary context of ever-growing rodent molars.</title>
        <authorList>
            <person name="Calamari Z.T."/>
            <person name="Song A."/>
            <person name="Cohen E."/>
            <person name="Akter M."/>
            <person name="Roy R.D."/>
            <person name="Hallikas O."/>
            <person name="Christensen M.M."/>
            <person name="Li P."/>
            <person name="Marangoni P."/>
            <person name="Jernvall J."/>
            <person name="Klein O.D."/>
        </authorList>
    </citation>
    <scope>NUCLEOTIDE SEQUENCE [LARGE SCALE GENOMIC DNA]</scope>
    <source>
        <strain evidence="1">V071</strain>
    </source>
</reference>
<name>A0AAW0KA59_MYOGA</name>
<organism evidence="1 2">
    <name type="scientific">Myodes glareolus</name>
    <name type="common">Bank vole</name>
    <name type="synonym">Clethrionomys glareolus</name>
    <dbReference type="NCBI Taxonomy" id="447135"/>
    <lineage>
        <taxon>Eukaryota</taxon>
        <taxon>Metazoa</taxon>
        <taxon>Chordata</taxon>
        <taxon>Craniata</taxon>
        <taxon>Vertebrata</taxon>
        <taxon>Euteleostomi</taxon>
        <taxon>Mammalia</taxon>
        <taxon>Eutheria</taxon>
        <taxon>Euarchontoglires</taxon>
        <taxon>Glires</taxon>
        <taxon>Rodentia</taxon>
        <taxon>Myomorpha</taxon>
        <taxon>Muroidea</taxon>
        <taxon>Cricetidae</taxon>
        <taxon>Arvicolinae</taxon>
        <taxon>Myodes</taxon>
    </lineage>
</organism>
<comment type="caution">
    <text evidence="1">The sequence shown here is derived from an EMBL/GenBank/DDBJ whole genome shotgun (WGS) entry which is preliminary data.</text>
</comment>
<dbReference type="AlphaFoldDB" id="A0AAW0KA59"/>
<sequence>MQALCAQSATLSCQGNVEGIVYKRQSDGIYFTNLETWEKLLPTALAFVAMENPADVTDISSQSSGQ</sequence>
<accession>A0AAW0KA59</accession>
<protein>
    <submittedName>
        <fullName evidence="1">Uncharacterized protein</fullName>
    </submittedName>
</protein>
<evidence type="ECO:0000313" key="1">
    <source>
        <dbReference type="EMBL" id="KAK7835899.1"/>
    </source>
</evidence>
<gene>
    <name evidence="1" type="ORF">U0070_003990</name>
</gene>
<keyword evidence="2" id="KW-1185">Reference proteome</keyword>
<dbReference type="Gene3D" id="3.40.50.10490">
    <property type="entry name" value="Glucose-6-phosphate isomerase like protein, domain 1"/>
    <property type="match status" value="1"/>
</dbReference>
<dbReference type="EMBL" id="JBBHLL010000001">
    <property type="protein sequence ID" value="KAK7835899.1"/>
    <property type="molecule type" value="Genomic_DNA"/>
</dbReference>
<dbReference type="Proteomes" id="UP001488838">
    <property type="component" value="Unassembled WGS sequence"/>
</dbReference>
<evidence type="ECO:0000313" key="2">
    <source>
        <dbReference type="Proteomes" id="UP001488838"/>
    </source>
</evidence>
<proteinExistence type="predicted"/>